<evidence type="ECO:0000256" key="1">
    <source>
        <dbReference type="SAM" id="MobiDB-lite"/>
    </source>
</evidence>
<reference evidence="2 3" key="1">
    <citation type="journal article" date="2016" name="Mol. Biol. Evol.">
        <title>Comparative Genomics of Early-Diverging Mushroom-Forming Fungi Provides Insights into the Origins of Lignocellulose Decay Capabilities.</title>
        <authorList>
            <person name="Nagy L.G."/>
            <person name="Riley R."/>
            <person name="Tritt A."/>
            <person name="Adam C."/>
            <person name="Daum C."/>
            <person name="Floudas D."/>
            <person name="Sun H."/>
            <person name="Yadav J.S."/>
            <person name="Pangilinan J."/>
            <person name="Larsson K.H."/>
            <person name="Matsuura K."/>
            <person name="Barry K."/>
            <person name="Labutti K."/>
            <person name="Kuo R."/>
            <person name="Ohm R.A."/>
            <person name="Bhattacharya S.S."/>
            <person name="Shirouzu T."/>
            <person name="Yoshinaga Y."/>
            <person name="Martin F.M."/>
            <person name="Grigoriev I.V."/>
            <person name="Hibbett D.S."/>
        </authorList>
    </citation>
    <scope>NUCLEOTIDE SEQUENCE [LARGE SCALE GENOMIC DNA]</scope>
    <source>
        <strain evidence="2 3">HHB12733</strain>
    </source>
</reference>
<sequence>MPMDRCAEPEFAGLCAEWQAFRGHHLQAMDGRSLDDPAVAQKAGSKLITTVNINTPAEGAINHRSVDDESFDLDGRSFDDVHMILDGRSFDGEDVDLEGRGLWKNVKAAFKLGRPPSVILDEEVDMDHLYSPTSPSAPKQWHEQYGSHEEPPPKKKTLLQKIFRRPRALDEEAFDLKDRSFDYTDFDLQGRSFDDEDLALDGRSYDDEDVNLEGRNTGLGTRDSWRPMY</sequence>
<accession>A0A165G558</accession>
<organism evidence="2 3">
    <name type="scientific">Calocera cornea HHB12733</name>
    <dbReference type="NCBI Taxonomy" id="1353952"/>
    <lineage>
        <taxon>Eukaryota</taxon>
        <taxon>Fungi</taxon>
        <taxon>Dikarya</taxon>
        <taxon>Basidiomycota</taxon>
        <taxon>Agaricomycotina</taxon>
        <taxon>Dacrymycetes</taxon>
        <taxon>Dacrymycetales</taxon>
        <taxon>Dacrymycetaceae</taxon>
        <taxon>Calocera</taxon>
    </lineage>
</organism>
<dbReference type="EMBL" id="KV423961">
    <property type="protein sequence ID" value="KZT57609.1"/>
    <property type="molecule type" value="Genomic_DNA"/>
</dbReference>
<feature type="compositionally biased region" description="Basic and acidic residues" evidence="1">
    <location>
        <begin position="140"/>
        <end position="153"/>
    </location>
</feature>
<dbReference type="InParanoid" id="A0A165G558"/>
<proteinExistence type="predicted"/>
<dbReference type="Proteomes" id="UP000076842">
    <property type="component" value="Unassembled WGS sequence"/>
</dbReference>
<gene>
    <name evidence="2" type="ORF">CALCODRAFT_496003</name>
</gene>
<feature type="region of interest" description="Disordered" evidence="1">
    <location>
        <begin position="131"/>
        <end position="155"/>
    </location>
</feature>
<name>A0A165G558_9BASI</name>
<evidence type="ECO:0000313" key="3">
    <source>
        <dbReference type="Proteomes" id="UP000076842"/>
    </source>
</evidence>
<protein>
    <submittedName>
        <fullName evidence="2">Uncharacterized protein</fullName>
    </submittedName>
</protein>
<keyword evidence="3" id="KW-1185">Reference proteome</keyword>
<dbReference type="AlphaFoldDB" id="A0A165G558"/>
<feature type="region of interest" description="Disordered" evidence="1">
    <location>
        <begin position="206"/>
        <end position="229"/>
    </location>
</feature>
<evidence type="ECO:0000313" key="2">
    <source>
        <dbReference type="EMBL" id="KZT57609.1"/>
    </source>
</evidence>